<dbReference type="EMBL" id="QRNO01000009">
    <property type="protein sequence ID" value="RHK52032.1"/>
    <property type="molecule type" value="Genomic_DNA"/>
</dbReference>
<dbReference type="OrthoDB" id="1093399at2"/>
<dbReference type="Proteomes" id="UP000286598">
    <property type="component" value="Unassembled WGS sequence"/>
</dbReference>
<dbReference type="AlphaFoldDB" id="A0A3C0CCF5"/>
<gene>
    <name evidence="1" type="ORF">DW060_03140</name>
</gene>
<proteinExistence type="predicted"/>
<protein>
    <submittedName>
        <fullName evidence="1">Phage holin family protein</fullName>
    </submittedName>
</protein>
<dbReference type="RefSeq" id="WP_022430908.1">
    <property type="nucleotide sequence ID" value="NZ_BRDO01000001.1"/>
</dbReference>
<evidence type="ECO:0000313" key="2">
    <source>
        <dbReference type="Proteomes" id="UP000286598"/>
    </source>
</evidence>
<sequence>MFSTDKNIETIAELIEAVKNYIGLQTKYAKLDVIEKIVRLLTALTMLAVLLLLLFIGLIYLSFATAYALAPLIGTALAFACVAGGYFVMLFLCMIFRKRWIERPLVKFLAGLLMNEQ</sequence>
<dbReference type="Pfam" id="PF07332">
    <property type="entry name" value="Phage_holin_3_6"/>
    <property type="match status" value="1"/>
</dbReference>
<keyword evidence="2" id="KW-1185">Reference proteome</keyword>
<accession>A0A3C0CCF5</accession>
<dbReference type="InterPro" id="IPR009937">
    <property type="entry name" value="Phage_holin_3_6"/>
</dbReference>
<organism evidence="1 2">
    <name type="scientific">Leyella stercorea</name>
    <dbReference type="NCBI Taxonomy" id="363265"/>
    <lineage>
        <taxon>Bacteria</taxon>
        <taxon>Pseudomonadati</taxon>
        <taxon>Bacteroidota</taxon>
        <taxon>Bacteroidia</taxon>
        <taxon>Bacteroidales</taxon>
        <taxon>Prevotellaceae</taxon>
        <taxon>Leyella</taxon>
    </lineage>
</organism>
<reference evidence="1 2" key="1">
    <citation type="submission" date="2018-08" db="EMBL/GenBank/DDBJ databases">
        <title>A genome reference for cultivated species of the human gut microbiota.</title>
        <authorList>
            <person name="Zou Y."/>
            <person name="Xue W."/>
            <person name="Luo G."/>
        </authorList>
    </citation>
    <scope>NUCLEOTIDE SEQUENCE [LARGE SCALE GENOMIC DNA]</scope>
    <source>
        <strain evidence="1 2">AF42-9</strain>
    </source>
</reference>
<name>A0A3C0CCF5_9BACT</name>
<evidence type="ECO:0000313" key="1">
    <source>
        <dbReference type="EMBL" id="RHK52032.1"/>
    </source>
</evidence>
<comment type="caution">
    <text evidence="1">The sequence shown here is derived from an EMBL/GenBank/DDBJ whole genome shotgun (WGS) entry which is preliminary data.</text>
</comment>